<dbReference type="Proteomes" id="UP000004625">
    <property type="component" value="Unassembled WGS sequence"/>
</dbReference>
<proteinExistence type="predicted"/>
<dbReference type="AlphaFoldDB" id="G9ZTW6"/>
<organism evidence="1 2">
    <name type="scientific">Lentilactobacillus parafarraginis F0439</name>
    <dbReference type="NCBI Taxonomy" id="797515"/>
    <lineage>
        <taxon>Bacteria</taxon>
        <taxon>Bacillati</taxon>
        <taxon>Bacillota</taxon>
        <taxon>Bacilli</taxon>
        <taxon>Lactobacillales</taxon>
        <taxon>Lactobacillaceae</taxon>
        <taxon>Lentilactobacillus</taxon>
    </lineage>
</organism>
<protein>
    <submittedName>
        <fullName evidence="1">Uncharacterized protein</fullName>
    </submittedName>
</protein>
<sequence length="68" mass="7962">MLPFYQIFKSFNATNHSAEFAFLVITLSMIAISKPEKNLIKNRYGGKKGYFSERLHLIHAKIQVERKF</sequence>
<gene>
    <name evidence="1" type="ORF">HMPREF9103_03201</name>
</gene>
<comment type="caution">
    <text evidence="1">The sequence shown here is derived from an EMBL/GenBank/DDBJ whole genome shotgun (WGS) entry which is preliminary data.</text>
</comment>
<keyword evidence="2" id="KW-1185">Reference proteome</keyword>
<name>G9ZTW6_9LACO</name>
<dbReference type="STRING" id="797515.HMPREF9103_03201"/>
<evidence type="ECO:0000313" key="1">
    <source>
        <dbReference type="EMBL" id="EHL95229.1"/>
    </source>
</evidence>
<evidence type="ECO:0000313" key="2">
    <source>
        <dbReference type="Proteomes" id="UP000004625"/>
    </source>
</evidence>
<dbReference type="HOGENOM" id="CLU_2788702_0_0_9"/>
<reference evidence="1 2" key="1">
    <citation type="submission" date="2011-09" db="EMBL/GenBank/DDBJ databases">
        <authorList>
            <person name="Weinstock G."/>
            <person name="Sodergren E."/>
            <person name="Clifton S."/>
            <person name="Fulton L."/>
            <person name="Fulton B."/>
            <person name="Courtney L."/>
            <person name="Fronick C."/>
            <person name="Harrison M."/>
            <person name="Strong C."/>
            <person name="Farmer C."/>
            <person name="Delahaunty K."/>
            <person name="Markovic C."/>
            <person name="Hall O."/>
            <person name="Minx P."/>
            <person name="Tomlinson C."/>
            <person name="Mitreva M."/>
            <person name="Hou S."/>
            <person name="Chen J."/>
            <person name="Wollam A."/>
            <person name="Pepin K.H."/>
            <person name="Johnson M."/>
            <person name="Bhonagiri V."/>
            <person name="Zhang X."/>
            <person name="Suruliraj S."/>
            <person name="Warren W."/>
            <person name="Chinwalla A."/>
            <person name="Mardis E.R."/>
            <person name="Wilson R.K."/>
        </authorList>
    </citation>
    <scope>NUCLEOTIDE SEQUENCE [LARGE SCALE GENOMIC DNA]</scope>
    <source>
        <strain evidence="1 2">F0439</strain>
    </source>
</reference>
<accession>G9ZTW6</accession>
<dbReference type="EMBL" id="AGEY01000211">
    <property type="protein sequence ID" value="EHL95229.1"/>
    <property type="molecule type" value="Genomic_DNA"/>
</dbReference>